<feature type="compositionally biased region" description="Polar residues" evidence="1">
    <location>
        <begin position="228"/>
        <end position="239"/>
    </location>
</feature>
<evidence type="ECO:0000313" key="3">
    <source>
        <dbReference type="Proteomes" id="UP000198539"/>
    </source>
</evidence>
<dbReference type="RefSeq" id="WP_092892200.1">
    <property type="nucleotide sequence ID" value="NZ_CP061502.1"/>
</dbReference>
<feature type="compositionally biased region" description="Low complexity" evidence="1">
    <location>
        <begin position="359"/>
        <end position="376"/>
    </location>
</feature>
<evidence type="ECO:0000313" key="2">
    <source>
        <dbReference type="EMBL" id="SDX74211.1"/>
    </source>
</evidence>
<name>A0A1H3E6A6_9RHOB</name>
<dbReference type="Proteomes" id="UP000198539">
    <property type="component" value="Unassembled WGS sequence"/>
</dbReference>
<evidence type="ECO:0000256" key="1">
    <source>
        <dbReference type="SAM" id="MobiDB-lite"/>
    </source>
</evidence>
<reference evidence="2 3" key="1">
    <citation type="submission" date="2016-10" db="EMBL/GenBank/DDBJ databases">
        <authorList>
            <person name="de Groot N.N."/>
        </authorList>
    </citation>
    <scope>NUCLEOTIDE SEQUENCE [LARGE SCALE GENOMIC DNA]</scope>
    <source>
        <strain evidence="2 3">CGMCC 1.8894</strain>
    </source>
</reference>
<proteinExistence type="predicted"/>
<organism evidence="2 3">
    <name type="scientific">Roseicitreum antarcticum</name>
    <dbReference type="NCBI Taxonomy" id="564137"/>
    <lineage>
        <taxon>Bacteria</taxon>
        <taxon>Pseudomonadati</taxon>
        <taxon>Pseudomonadota</taxon>
        <taxon>Alphaproteobacteria</taxon>
        <taxon>Rhodobacterales</taxon>
        <taxon>Paracoccaceae</taxon>
        <taxon>Roseicitreum</taxon>
    </lineage>
</organism>
<dbReference type="AlphaFoldDB" id="A0A1H3E6A6"/>
<feature type="region of interest" description="Disordered" evidence="1">
    <location>
        <begin position="209"/>
        <end position="282"/>
    </location>
</feature>
<feature type="compositionally biased region" description="Polar residues" evidence="1">
    <location>
        <begin position="165"/>
        <end position="179"/>
    </location>
</feature>
<accession>A0A1H3E6A6</accession>
<feature type="compositionally biased region" description="Basic and acidic residues" evidence="1">
    <location>
        <begin position="15"/>
        <end position="83"/>
    </location>
</feature>
<dbReference type="STRING" id="564137.SAMN04488238_11826"/>
<feature type="compositionally biased region" description="Basic and acidic residues" evidence="1">
    <location>
        <begin position="349"/>
        <end position="358"/>
    </location>
</feature>
<sequence>MSFFAGFVNGVFQGKDWREARNDRERARKIQDEQLEWDREDREWTGEARGRQREVWSQADEDRARQQREQARLDAESAAEREAFGQTADQMAGRNPRDEGISIAGVASSNEEQPRVQAQPARRGAIPPTEDRALGVMGFSEQPGPGGAIMQDRLAGQVAQRETARNTPPSVPDQVNSSPEPVPARTIAAVTPGAAVAPDVQRGADITGIAPYVPGQDRAAAPAAPAPSQSRPVPQNGNAMQDARQGRGQGYSDYTEATRGVRSDAPRRVDAPPAAPASEEAQARAQRIAGVVPRAAGAVTNVAKGAMADFAAFGGDMRAAGREGLGVINALTGNEAGAAASFDTARDLRSMGDQRQQDRAAQQTPRPQTPAAPGQAMAVQTQPTGPGPRRAAPNVSAAQPAVVSGASEGLPRTEEGTPMGSVQAATTVAQRAGMSVASAARGDASPAQSRQVADRAADATVREYRSTQMPPIVEHYIRTGQIEKARAFEAWTQERSVQQGMRSWARAMHAFSLNDMEGMLDGLVGAYEAQDYYDDGLSVVREGTQMKTDPQSGEVIGATIMFRDNQTGRTFRQEVNGLRDMVAIGVGALAPEAAFDRMWSATFGADEDNRPERLTAQNRIAIRKQAAEEAGIGATPEQITAAEQRILGSLGQGSGGGQVPLLAD</sequence>
<keyword evidence="3" id="KW-1185">Reference proteome</keyword>
<feature type="region of interest" description="Disordered" evidence="1">
    <location>
        <begin position="155"/>
        <end position="182"/>
    </location>
</feature>
<protein>
    <submittedName>
        <fullName evidence="2">Uncharacterized protein</fullName>
    </submittedName>
</protein>
<feature type="compositionally biased region" description="Basic and acidic residues" evidence="1">
    <location>
        <begin position="259"/>
        <end position="270"/>
    </location>
</feature>
<feature type="region of interest" description="Disordered" evidence="1">
    <location>
        <begin position="436"/>
        <end position="459"/>
    </location>
</feature>
<feature type="region of interest" description="Disordered" evidence="1">
    <location>
        <begin position="349"/>
        <end position="421"/>
    </location>
</feature>
<feature type="region of interest" description="Disordered" evidence="1">
    <location>
        <begin position="15"/>
        <end position="129"/>
    </location>
</feature>
<dbReference type="OrthoDB" id="7876841at2"/>
<dbReference type="EMBL" id="FNOM01000018">
    <property type="protein sequence ID" value="SDX74211.1"/>
    <property type="molecule type" value="Genomic_DNA"/>
</dbReference>
<gene>
    <name evidence="2" type="ORF">SAMN04488238_11826</name>
</gene>